<keyword evidence="3 8" id="KW-0479">Metal-binding</keyword>
<dbReference type="Proteomes" id="UP000296034">
    <property type="component" value="Unassembled WGS sequence"/>
</dbReference>
<evidence type="ECO:0000313" key="10">
    <source>
        <dbReference type="Proteomes" id="UP000296034"/>
    </source>
</evidence>
<evidence type="ECO:0000313" key="9">
    <source>
        <dbReference type="EMBL" id="PPI87553.1"/>
    </source>
</evidence>
<dbReference type="GO" id="GO:0004141">
    <property type="term" value="F:dethiobiotin synthase activity"/>
    <property type="evidence" value="ECO:0007669"/>
    <property type="project" value="UniProtKB-UniRule"/>
</dbReference>
<dbReference type="Pfam" id="PF13500">
    <property type="entry name" value="AAA_26"/>
    <property type="match status" value="1"/>
</dbReference>
<dbReference type="GO" id="GO:0005524">
    <property type="term" value="F:ATP binding"/>
    <property type="evidence" value="ECO:0007669"/>
    <property type="project" value="UniProtKB-UniRule"/>
</dbReference>
<keyword evidence="1 8" id="KW-0963">Cytoplasm</keyword>
<evidence type="ECO:0000256" key="3">
    <source>
        <dbReference type="ARBA" id="ARBA00022723"/>
    </source>
</evidence>
<accession>A0A2P5SZ19</accession>
<feature type="binding site" evidence="8">
    <location>
        <position position="54"/>
    </location>
    <ligand>
        <name>Mg(2+)</name>
        <dbReference type="ChEBI" id="CHEBI:18420"/>
    </ligand>
</feature>
<evidence type="ECO:0000256" key="4">
    <source>
        <dbReference type="ARBA" id="ARBA00022741"/>
    </source>
</evidence>
<keyword evidence="5 8" id="KW-0093">Biotin biosynthesis</keyword>
<dbReference type="GO" id="GO:0009102">
    <property type="term" value="P:biotin biosynthetic process"/>
    <property type="evidence" value="ECO:0007669"/>
    <property type="project" value="UniProtKB-UniRule"/>
</dbReference>
<name>A0A2P5SZ19_9GAMM</name>
<dbReference type="EMBL" id="PDKS01000001">
    <property type="protein sequence ID" value="PPI87553.1"/>
    <property type="molecule type" value="Genomic_DNA"/>
</dbReference>
<dbReference type="SUPFAM" id="SSF52540">
    <property type="entry name" value="P-loop containing nucleoside triphosphate hydrolases"/>
    <property type="match status" value="1"/>
</dbReference>
<feature type="binding site" evidence="8">
    <location>
        <begin position="12"/>
        <end position="17"/>
    </location>
    <ligand>
        <name>ATP</name>
        <dbReference type="ChEBI" id="CHEBI:30616"/>
    </ligand>
</feature>
<evidence type="ECO:0000256" key="7">
    <source>
        <dbReference type="ARBA" id="ARBA00022842"/>
    </source>
</evidence>
<dbReference type="EC" id="6.3.3.3" evidence="8"/>
<proteinExistence type="inferred from homology"/>
<evidence type="ECO:0000256" key="6">
    <source>
        <dbReference type="ARBA" id="ARBA00022840"/>
    </source>
</evidence>
<feature type="binding site" evidence="8">
    <location>
        <position position="54"/>
    </location>
    <ligand>
        <name>ATP</name>
        <dbReference type="ChEBI" id="CHEBI:30616"/>
    </ligand>
</feature>
<comment type="caution">
    <text evidence="9">The sequence shown here is derived from an EMBL/GenBank/DDBJ whole genome shotgun (WGS) entry which is preliminary data.</text>
</comment>
<comment type="cofactor">
    <cofactor evidence="8">
        <name>Mg(2+)</name>
        <dbReference type="ChEBI" id="CHEBI:18420"/>
    </cofactor>
</comment>
<feature type="active site" evidence="8">
    <location>
        <position position="37"/>
    </location>
</feature>
<organism evidence="9 10">
    <name type="scientific">Candidatus Pantoea edessiphila</name>
    <dbReference type="NCBI Taxonomy" id="2044610"/>
    <lineage>
        <taxon>Bacteria</taxon>
        <taxon>Pseudomonadati</taxon>
        <taxon>Pseudomonadota</taxon>
        <taxon>Gammaproteobacteria</taxon>
        <taxon>Enterobacterales</taxon>
        <taxon>Erwiniaceae</taxon>
        <taxon>Pantoea</taxon>
    </lineage>
</organism>
<comment type="caution">
    <text evidence="8">Lacks conserved residue(s) required for the propagation of feature annotation.</text>
</comment>
<dbReference type="Gene3D" id="3.40.50.300">
    <property type="entry name" value="P-loop containing nucleotide triphosphate hydrolases"/>
    <property type="match status" value="1"/>
</dbReference>
<evidence type="ECO:0000256" key="1">
    <source>
        <dbReference type="ARBA" id="ARBA00022490"/>
    </source>
</evidence>
<reference evidence="9 10" key="1">
    <citation type="journal article" date="2018" name="Genome Biol. Evol.">
        <title>Cladogenesis and Genomic Streamlining in Extracellular Endosymbionts of Tropical Stink Bugs.</title>
        <authorList>
            <person name="Otero-Bravo A."/>
            <person name="Goffredi S."/>
            <person name="Sabree Z.L."/>
        </authorList>
    </citation>
    <scope>NUCLEOTIDE SEQUENCE [LARGE SCALE GENOMIC DNA]</scope>
    <source>
        <strain evidence="9 10">SoET</strain>
    </source>
</reference>
<keyword evidence="2 8" id="KW-0436">Ligase</keyword>
<evidence type="ECO:0000256" key="2">
    <source>
        <dbReference type="ARBA" id="ARBA00022598"/>
    </source>
</evidence>
<feature type="binding site" evidence="8">
    <location>
        <position position="115"/>
    </location>
    <ligand>
        <name>Mg(2+)</name>
        <dbReference type="ChEBI" id="CHEBI:18420"/>
    </ligand>
</feature>
<dbReference type="PIRSF" id="PIRSF006755">
    <property type="entry name" value="DTB_synth"/>
    <property type="match status" value="1"/>
</dbReference>
<evidence type="ECO:0000256" key="8">
    <source>
        <dbReference type="HAMAP-Rule" id="MF_00336"/>
    </source>
</evidence>
<dbReference type="NCBIfam" id="TIGR00347">
    <property type="entry name" value="bioD"/>
    <property type="match status" value="1"/>
</dbReference>
<comment type="pathway">
    <text evidence="8">Cofactor biosynthesis; biotin biosynthesis; biotin from 7,8-diaminononanoate: step 1/2.</text>
</comment>
<comment type="function">
    <text evidence="8">Catalyzes a mechanistically unusual reaction, the ATP-dependent insertion of CO2 between the N7 and N8 nitrogen atoms of 7,8-diaminopelargonic acid (DAPA, also called 7,8-diammoniononanoate) to form a ureido ring.</text>
</comment>
<keyword evidence="7 8" id="KW-0460">Magnesium</keyword>
<comment type="similarity">
    <text evidence="8">Belongs to the dethiobiotin synthetase family.</text>
</comment>
<dbReference type="PANTHER" id="PTHR43210:SF5">
    <property type="entry name" value="DETHIOBIOTIN SYNTHETASE"/>
    <property type="match status" value="1"/>
</dbReference>
<dbReference type="InterPro" id="IPR004472">
    <property type="entry name" value="DTB_synth_BioD"/>
</dbReference>
<dbReference type="AlphaFoldDB" id="A0A2P5SZ19"/>
<dbReference type="UniPathway" id="UPA00078">
    <property type="reaction ID" value="UER00161"/>
</dbReference>
<dbReference type="RefSeq" id="WP_136131549.1">
    <property type="nucleotide sequence ID" value="NZ_PDKS01000001.1"/>
</dbReference>
<dbReference type="OrthoDB" id="9802097at2"/>
<dbReference type="CDD" id="cd03109">
    <property type="entry name" value="DTBS"/>
    <property type="match status" value="1"/>
</dbReference>
<feature type="binding site" evidence="8">
    <location>
        <position position="16"/>
    </location>
    <ligand>
        <name>Mg(2+)</name>
        <dbReference type="ChEBI" id="CHEBI:18420"/>
    </ligand>
</feature>
<feature type="binding site" evidence="8">
    <location>
        <begin position="175"/>
        <end position="176"/>
    </location>
    <ligand>
        <name>ATP</name>
        <dbReference type="ChEBI" id="CHEBI:30616"/>
    </ligand>
</feature>
<evidence type="ECO:0000256" key="5">
    <source>
        <dbReference type="ARBA" id="ARBA00022756"/>
    </source>
</evidence>
<sequence>MRCLFITGTDTEVGKTISSSLLIQLANNFGYCTAGYKPIACGCKITSEGIRNNDALILQKHSSVSLNYSQINPLPFLELTSPHIVSIRENNPILFSTLSNGLSELKKLANWIFIEGAGGWYTPISNNHTYADWVSIEQIPVVLVVGIKLGCINHAILTVEAIKYRKLKLAGWIANTIIPADQYYDDYISILMKMLPKPCLGIIPYLESLNEYAIDYNDCLILPEI</sequence>
<comment type="subunit">
    <text evidence="8">Homodimer.</text>
</comment>
<feature type="binding site" evidence="8">
    <location>
        <begin position="204"/>
        <end position="206"/>
    </location>
    <ligand>
        <name>ATP</name>
        <dbReference type="ChEBI" id="CHEBI:30616"/>
    </ligand>
</feature>
<comment type="catalytic activity">
    <reaction evidence="8">
        <text>(7R,8S)-7,8-diammoniononanoate + CO2 + ATP = (4R,5S)-dethiobiotin + ADP + phosphate + 3 H(+)</text>
        <dbReference type="Rhea" id="RHEA:15805"/>
        <dbReference type="ChEBI" id="CHEBI:15378"/>
        <dbReference type="ChEBI" id="CHEBI:16526"/>
        <dbReference type="ChEBI" id="CHEBI:30616"/>
        <dbReference type="ChEBI" id="CHEBI:43474"/>
        <dbReference type="ChEBI" id="CHEBI:149469"/>
        <dbReference type="ChEBI" id="CHEBI:149473"/>
        <dbReference type="ChEBI" id="CHEBI:456216"/>
        <dbReference type="EC" id="6.3.3.3"/>
    </reaction>
</comment>
<gene>
    <name evidence="8 9" type="primary">bioD</name>
    <name evidence="9" type="ORF">CRV11_01325</name>
</gene>
<dbReference type="FunFam" id="3.40.50.300:FF:000292">
    <property type="entry name" value="ATP-dependent dethiobiotin synthetase BioD"/>
    <property type="match status" value="1"/>
</dbReference>
<comment type="subcellular location">
    <subcellularLocation>
        <location evidence="8">Cytoplasm</location>
    </subcellularLocation>
</comment>
<keyword evidence="4 8" id="KW-0547">Nucleotide-binding</keyword>
<feature type="binding site" evidence="8">
    <location>
        <begin position="115"/>
        <end position="118"/>
    </location>
    <ligand>
        <name>ATP</name>
        <dbReference type="ChEBI" id="CHEBI:30616"/>
    </ligand>
</feature>
<dbReference type="GO" id="GO:0042803">
    <property type="term" value="F:protein homodimerization activity"/>
    <property type="evidence" value="ECO:0007669"/>
    <property type="project" value="UniProtKB-ARBA"/>
</dbReference>
<dbReference type="GO" id="GO:0005829">
    <property type="term" value="C:cytosol"/>
    <property type="evidence" value="ECO:0007669"/>
    <property type="project" value="TreeGrafter"/>
</dbReference>
<dbReference type="PANTHER" id="PTHR43210">
    <property type="entry name" value="DETHIOBIOTIN SYNTHETASE"/>
    <property type="match status" value="1"/>
</dbReference>
<dbReference type="InterPro" id="IPR027417">
    <property type="entry name" value="P-loop_NTPase"/>
</dbReference>
<dbReference type="GO" id="GO:0000287">
    <property type="term" value="F:magnesium ion binding"/>
    <property type="evidence" value="ECO:0007669"/>
    <property type="project" value="UniProtKB-UniRule"/>
</dbReference>
<protein>
    <recommendedName>
        <fullName evidence="8">ATP-dependent dethiobiotin synthetase BioD</fullName>
        <ecNumber evidence="8">6.3.3.3</ecNumber>
    </recommendedName>
    <alternativeName>
        <fullName evidence="8">DTB synthetase</fullName>
        <shortName evidence="8">DTBS</shortName>
    </alternativeName>
    <alternativeName>
        <fullName evidence="8">Dethiobiotin synthase</fullName>
    </alternativeName>
</protein>
<keyword evidence="6 8" id="KW-0067">ATP-binding</keyword>
<dbReference type="HAMAP" id="MF_00336">
    <property type="entry name" value="BioD"/>
    <property type="match status" value="1"/>
</dbReference>